<dbReference type="PANTHER" id="PTHR47325:SF1">
    <property type="entry name" value="HISTONE-LYSINE N-METHYLTRANSFERASE SUVR5"/>
    <property type="match status" value="1"/>
</dbReference>
<keyword evidence="6" id="KW-0863">Zinc-finger</keyword>
<dbReference type="InterPro" id="IPR003616">
    <property type="entry name" value="Post-SET_dom"/>
</dbReference>
<feature type="domain" description="C2H2-type" evidence="8">
    <location>
        <begin position="997"/>
        <end position="1025"/>
    </location>
</feature>
<dbReference type="Proteomes" id="UP001179952">
    <property type="component" value="Unassembled WGS sequence"/>
</dbReference>
<gene>
    <name evidence="12" type="ORF">QJS04_geneDACA016046</name>
</gene>
<dbReference type="SMART" id="SM00468">
    <property type="entry name" value="PreSET"/>
    <property type="match status" value="1"/>
</dbReference>
<feature type="domain" description="C2H2-type" evidence="8">
    <location>
        <begin position="933"/>
        <end position="961"/>
    </location>
</feature>
<dbReference type="GO" id="GO:0005634">
    <property type="term" value="C:nucleus"/>
    <property type="evidence" value="ECO:0007669"/>
    <property type="project" value="InterPro"/>
</dbReference>
<feature type="region of interest" description="Disordered" evidence="7">
    <location>
        <begin position="1"/>
        <end position="28"/>
    </location>
</feature>
<accession>A0AAV9BKV2</accession>
<dbReference type="SMART" id="SM00355">
    <property type="entry name" value="ZnF_C2H2"/>
    <property type="match status" value="4"/>
</dbReference>
<evidence type="ECO:0000259" key="11">
    <source>
        <dbReference type="PROSITE" id="PS50868"/>
    </source>
</evidence>
<dbReference type="Gene3D" id="2.170.270.10">
    <property type="entry name" value="SET domain"/>
    <property type="match status" value="1"/>
</dbReference>
<dbReference type="GO" id="GO:0008270">
    <property type="term" value="F:zinc ion binding"/>
    <property type="evidence" value="ECO:0007669"/>
    <property type="project" value="UniProtKB-KW"/>
</dbReference>
<dbReference type="Pfam" id="PF00856">
    <property type="entry name" value="SET"/>
    <property type="match status" value="1"/>
</dbReference>
<feature type="region of interest" description="Disordered" evidence="7">
    <location>
        <begin position="420"/>
        <end position="439"/>
    </location>
</feature>
<dbReference type="PANTHER" id="PTHR47325">
    <property type="entry name" value="HISTONE-LYSINE N-METHYLTRANSFERASE SUVR5"/>
    <property type="match status" value="1"/>
</dbReference>
<sequence length="1532" mass="173455">MEVQQCPETKNTGEDNRIADQNLNPEPSNVTHELEAVRPCQTPDDEVMMEADCSMEINVGLCVNENAMRGKQILNNNLEIDLFGNLELLPFQGSESLKEEELANLYDASMDEEVQKSGQDRERVDATSTPEAVGTEDMEVLGEGNLDEPNKEIQVISVSEKSYLVNQDMDSKLSVCDHEDDCGPVENECNEQDDTDAIWVKWRGKWQAGIRCARADCPLPTLRAKPTHDRKNYLVVFFPHTRTHSWADTLLVRSINELPEPLVYGTHFSWMEMVKDLTIPRRYIMQKLAVAMMSISDQLHTEVVIESACKVTAWKEFSHEASLCEGYSNLGRMLLKLQSMVRPTYINPDWLEHFCESWVQRCQNAQSAEIIEILTEELVDSVLWEKVAELWDAPTHQESISEWKSLKRQATKWFSTSNLGSRDVDEKSGDSSGKDGTQICRKRQKLEVRRADMHSSQIEPDCHSLSPQVDVVSTNSGFSNYQGLENVALVSELHKKELSTREVVPQEDKWDNIVVDGDNTEITQTGEAAGAQGGSGKAPLVDAQHRLQSLKKYRQCLAFSEAKGRQCGRWANDGDVYCCVHLNAREKPSQVSQTTPSGKSSMCEGTTNNGKKCKHHARNGSVFCKKHRLQGDHGLIESAELNVLKRKHDVYNLSENFVAPQAAYEKETVMKVEDQTSTQEHTVVRGESLNEGFGPSEKSEDHDALFSMPRCIGFGHQNNGQQCLDTAKLHDLYCEKHLPRFLKRARNGKPRIISKEVFKDLLKSCTSRQQKILLHRACELLYGFMKSSLSHQISVSKGNHMEWILSETSKDSRVGEYLLKLVTSEREKIGCLWAFNKQKEIPAFEAKITSTKAADDNVHYDQTSIKCKICTKDFPDGQVLGVHFMEIHKKEAQWLFRGYACGICKEPFTNRKVLEVHAKERHGVLFLEQCLFFRCISCSSHFVSTDQLWLHVLSLHSNDLKLPISSSEHNQFASQAFPPNNDNLGVRSVGQNGSSRYTCRFCGLKFDLLPDLGRHHQAAHMAPGTLSDFPPKKGNLTNVSKVRLNRRRLSKLRKVRVAPFQIKNPVGFSMKKRFCTSKLPIFSKATLQTQAPETTSIGRLMESDCADVANTLFAEIKKTKPRPSNQEIISTARNACCRFSLHFKLEEKYGTLPERLYVKAAKLCSDHNILVGWHLEGFVCPKGCKPPINPCPLAPLDPLQNRIVGPASKSSTAYRTNDSEFEMDECHYILNNFKIKASTKAILLCEDVSFGKERVPVACIADEDLQDSGSSMPWQGFTYVTKRVLEPALDQETKSSQLGCDCQHLKCSAETCDHVYLFDNDYEDAKDIYGKSMHGRFSYEENRRIILQEGYFVYECNSTCRCDNTCQNRVLQNGLRLKLEIFRTEKKGWGVRAGEEINRGTFVCEYIGEVLNDLEINKRRNRYHNDGLRYLFDINAHINNLVALTEGTVPYMIDASKYGNIARFINHSCLPNLAIYLVLVDSMDCQLAHVGFYANRDIAAGEELTYDYRYTFQTGEGCPCHCGALNCRGRVY</sequence>
<dbReference type="GO" id="GO:0005694">
    <property type="term" value="C:chromosome"/>
    <property type="evidence" value="ECO:0007669"/>
    <property type="project" value="UniProtKB-SubCell"/>
</dbReference>
<feature type="compositionally biased region" description="Polar residues" evidence="7">
    <location>
        <begin position="1"/>
        <end position="10"/>
    </location>
</feature>
<name>A0AAV9BKV2_ACOGR</name>
<dbReference type="InterPro" id="IPR007728">
    <property type="entry name" value="Pre-SET_dom"/>
</dbReference>
<dbReference type="Gene3D" id="3.30.160.60">
    <property type="entry name" value="Classic Zinc Finger"/>
    <property type="match status" value="1"/>
</dbReference>
<proteinExistence type="predicted"/>
<dbReference type="PROSITE" id="PS00028">
    <property type="entry name" value="ZINC_FINGER_C2H2_1"/>
    <property type="match status" value="4"/>
</dbReference>
<keyword evidence="3" id="KW-0489">Methyltransferase</keyword>
<feature type="domain" description="Post-SET" evidence="11">
    <location>
        <begin position="1516"/>
        <end position="1532"/>
    </location>
</feature>
<comment type="caution">
    <text evidence="12">The sequence shown here is derived from an EMBL/GenBank/DDBJ whole genome shotgun (WGS) entry which is preliminary data.</text>
</comment>
<feature type="region of interest" description="Disordered" evidence="7">
    <location>
        <begin position="588"/>
        <end position="611"/>
    </location>
</feature>
<dbReference type="InterPro" id="IPR040689">
    <property type="entry name" value="SUVR5_Znf-C2H2_3rpt"/>
</dbReference>
<evidence type="ECO:0000256" key="3">
    <source>
        <dbReference type="ARBA" id="ARBA00022603"/>
    </source>
</evidence>
<keyword evidence="4" id="KW-0808">Transferase</keyword>
<evidence type="ECO:0000256" key="4">
    <source>
        <dbReference type="ARBA" id="ARBA00022679"/>
    </source>
</evidence>
<dbReference type="PROSITE" id="PS50868">
    <property type="entry name" value="POST_SET"/>
    <property type="match status" value="1"/>
</dbReference>
<dbReference type="Pfam" id="PF18868">
    <property type="entry name" value="zf-C2H2_3rep"/>
    <property type="match status" value="1"/>
</dbReference>
<dbReference type="SUPFAM" id="SSF82199">
    <property type="entry name" value="SET domain"/>
    <property type="match status" value="1"/>
</dbReference>
<organism evidence="12 13">
    <name type="scientific">Acorus gramineus</name>
    <name type="common">Dwarf sweet flag</name>
    <dbReference type="NCBI Taxonomy" id="55184"/>
    <lineage>
        <taxon>Eukaryota</taxon>
        <taxon>Viridiplantae</taxon>
        <taxon>Streptophyta</taxon>
        <taxon>Embryophyta</taxon>
        <taxon>Tracheophyta</taxon>
        <taxon>Spermatophyta</taxon>
        <taxon>Magnoliopsida</taxon>
        <taxon>Liliopsida</taxon>
        <taxon>Acoraceae</taxon>
        <taxon>Acorus</taxon>
    </lineage>
</organism>
<evidence type="ECO:0000259" key="8">
    <source>
        <dbReference type="PROSITE" id="PS50157"/>
    </source>
</evidence>
<evidence type="ECO:0000256" key="7">
    <source>
        <dbReference type="SAM" id="MobiDB-lite"/>
    </source>
</evidence>
<dbReference type="InterPro" id="IPR013087">
    <property type="entry name" value="Znf_C2H2_type"/>
</dbReference>
<reference evidence="12" key="1">
    <citation type="journal article" date="2023" name="Nat. Commun.">
        <title>Diploid and tetraploid genomes of Acorus and the evolution of monocots.</title>
        <authorList>
            <person name="Ma L."/>
            <person name="Liu K.W."/>
            <person name="Li Z."/>
            <person name="Hsiao Y.Y."/>
            <person name="Qi Y."/>
            <person name="Fu T."/>
            <person name="Tang G.D."/>
            <person name="Zhang D."/>
            <person name="Sun W.H."/>
            <person name="Liu D.K."/>
            <person name="Li Y."/>
            <person name="Chen G.Z."/>
            <person name="Liu X.D."/>
            <person name="Liao X.Y."/>
            <person name="Jiang Y.T."/>
            <person name="Yu X."/>
            <person name="Hao Y."/>
            <person name="Huang J."/>
            <person name="Zhao X.W."/>
            <person name="Ke S."/>
            <person name="Chen Y.Y."/>
            <person name="Wu W.L."/>
            <person name="Hsu J.L."/>
            <person name="Lin Y.F."/>
            <person name="Huang M.D."/>
            <person name="Li C.Y."/>
            <person name="Huang L."/>
            <person name="Wang Z.W."/>
            <person name="Zhao X."/>
            <person name="Zhong W.Y."/>
            <person name="Peng D.H."/>
            <person name="Ahmad S."/>
            <person name="Lan S."/>
            <person name="Zhang J.S."/>
            <person name="Tsai W.C."/>
            <person name="Van de Peer Y."/>
            <person name="Liu Z.J."/>
        </authorList>
    </citation>
    <scope>NUCLEOTIDE SEQUENCE</scope>
    <source>
        <strain evidence="12">SCP</strain>
    </source>
</reference>
<evidence type="ECO:0000256" key="1">
    <source>
        <dbReference type="ARBA" id="ARBA00004286"/>
    </source>
</evidence>
<dbReference type="InterPro" id="IPR046341">
    <property type="entry name" value="SET_dom_sf"/>
</dbReference>
<protein>
    <submittedName>
        <fullName evidence="12">Histone-lysine N-methyltransferase SUVR5</fullName>
    </submittedName>
</protein>
<reference evidence="12" key="2">
    <citation type="submission" date="2023-06" db="EMBL/GenBank/DDBJ databases">
        <authorList>
            <person name="Ma L."/>
            <person name="Liu K.-W."/>
            <person name="Li Z."/>
            <person name="Hsiao Y.-Y."/>
            <person name="Qi Y."/>
            <person name="Fu T."/>
            <person name="Tang G."/>
            <person name="Zhang D."/>
            <person name="Sun W.-H."/>
            <person name="Liu D.-K."/>
            <person name="Li Y."/>
            <person name="Chen G.-Z."/>
            <person name="Liu X.-D."/>
            <person name="Liao X.-Y."/>
            <person name="Jiang Y.-T."/>
            <person name="Yu X."/>
            <person name="Hao Y."/>
            <person name="Huang J."/>
            <person name="Zhao X.-W."/>
            <person name="Ke S."/>
            <person name="Chen Y.-Y."/>
            <person name="Wu W.-L."/>
            <person name="Hsu J.-L."/>
            <person name="Lin Y.-F."/>
            <person name="Huang M.-D."/>
            <person name="Li C.-Y."/>
            <person name="Huang L."/>
            <person name="Wang Z.-W."/>
            <person name="Zhao X."/>
            <person name="Zhong W.-Y."/>
            <person name="Peng D.-H."/>
            <person name="Ahmad S."/>
            <person name="Lan S."/>
            <person name="Zhang J.-S."/>
            <person name="Tsai W.-C."/>
            <person name="Van De Peer Y."/>
            <person name="Liu Z.-J."/>
        </authorList>
    </citation>
    <scope>NUCLEOTIDE SEQUENCE</scope>
    <source>
        <strain evidence="12">SCP</strain>
        <tissue evidence="12">Leaves</tissue>
    </source>
</reference>
<feature type="compositionally biased region" description="Polar residues" evidence="7">
    <location>
        <begin position="19"/>
        <end position="28"/>
    </location>
</feature>
<dbReference type="GO" id="GO:0042054">
    <property type="term" value="F:histone methyltransferase activity"/>
    <property type="evidence" value="ECO:0007669"/>
    <property type="project" value="InterPro"/>
</dbReference>
<keyword evidence="2" id="KW-0158">Chromosome</keyword>
<keyword evidence="6" id="KW-0479">Metal-binding</keyword>
<dbReference type="EMBL" id="JAUJYN010000003">
    <property type="protein sequence ID" value="KAK1276961.1"/>
    <property type="molecule type" value="Genomic_DNA"/>
</dbReference>
<dbReference type="SMART" id="SM00317">
    <property type="entry name" value="SET"/>
    <property type="match status" value="1"/>
</dbReference>
<keyword evidence="5" id="KW-0949">S-adenosyl-L-methionine</keyword>
<dbReference type="PROSITE" id="PS50867">
    <property type="entry name" value="PRE_SET"/>
    <property type="match status" value="1"/>
</dbReference>
<keyword evidence="13" id="KW-1185">Reference proteome</keyword>
<evidence type="ECO:0000256" key="5">
    <source>
        <dbReference type="ARBA" id="ARBA00022691"/>
    </source>
</evidence>
<feature type="compositionally biased region" description="Polar residues" evidence="7">
    <location>
        <begin position="589"/>
        <end position="610"/>
    </location>
</feature>
<dbReference type="InterPro" id="IPR001214">
    <property type="entry name" value="SET_dom"/>
</dbReference>
<evidence type="ECO:0000256" key="6">
    <source>
        <dbReference type="PROSITE-ProRule" id="PRU00042"/>
    </source>
</evidence>
<evidence type="ECO:0000259" key="9">
    <source>
        <dbReference type="PROSITE" id="PS50280"/>
    </source>
</evidence>
<feature type="domain" description="Pre-SET" evidence="10">
    <location>
        <begin position="1298"/>
        <end position="1374"/>
    </location>
</feature>
<feature type="domain" description="C2H2-type" evidence="8">
    <location>
        <begin position="865"/>
        <end position="893"/>
    </location>
</feature>
<comment type="subcellular location">
    <subcellularLocation>
        <location evidence="1">Chromosome</location>
    </subcellularLocation>
</comment>
<dbReference type="Pfam" id="PF05033">
    <property type="entry name" value="Pre-SET"/>
    <property type="match status" value="1"/>
</dbReference>
<feature type="domain" description="SET" evidence="9">
    <location>
        <begin position="1377"/>
        <end position="1509"/>
    </location>
</feature>
<dbReference type="PROSITE" id="PS50280">
    <property type="entry name" value="SET"/>
    <property type="match status" value="1"/>
</dbReference>
<dbReference type="PROSITE" id="PS50157">
    <property type="entry name" value="ZINC_FINGER_C2H2_2"/>
    <property type="match status" value="4"/>
</dbReference>
<feature type="compositionally biased region" description="Basic and acidic residues" evidence="7">
    <location>
        <begin position="422"/>
        <end position="433"/>
    </location>
</feature>
<evidence type="ECO:0000313" key="12">
    <source>
        <dbReference type="EMBL" id="KAK1276961.1"/>
    </source>
</evidence>
<evidence type="ECO:0000313" key="13">
    <source>
        <dbReference type="Proteomes" id="UP001179952"/>
    </source>
</evidence>
<evidence type="ECO:0000259" key="10">
    <source>
        <dbReference type="PROSITE" id="PS50867"/>
    </source>
</evidence>
<keyword evidence="6" id="KW-0862">Zinc</keyword>
<feature type="domain" description="C2H2-type" evidence="8">
    <location>
        <begin position="899"/>
        <end position="922"/>
    </location>
</feature>
<dbReference type="GO" id="GO:0032259">
    <property type="term" value="P:methylation"/>
    <property type="evidence" value="ECO:0007669"/>
    <property type="project" value="UniProtKB-KW"/>
</dbReference>
<evidence type="ECO:0000256" key="2">
    <source>
        <dbReference type="ARBA" id="ARBA00022454"/>
    </source>
</evidence>